<evidence type="ECO:0000256" key="2">
    <source>
        <dbReference type="SAM" id="Phobius"/>
    </source>
</evidence>
<evidence type="ECO:0000313" key="3">
    <source>
        <dbReference type="EMBL" id="KIM26082.1"/>
    </source>
</evidence>
<reference evidence="3 4" key="1">
    <citation type="submission" date="2014-04" db="EMBL/GenBank/DDBJ databases">
        <authorList>
            <consortium name="DOE Joint Genome Institute"/>
            <person name="Kuo A."/>
            <person name="Zuccaro A."/>
            <person name="Kohler A."/>
            <person name="Nagy L.G."/>
            <person name="Floudas D."/>
            <person name="Copeland A."/>
            <person name="Barry K.W."/>
            <person name="Cichocki N."/>
            <person name="Veneault-Fourrey C."/>
            <person name="LaButti K."/>
            <person name="Lindquist E.A."/>
            <person name="Lipzen A."/>
            <person name="Lundell T."/>
            <person name="Morin E."/>
            <person name="Murat C."/>
            <person name="Sun H."/>
            <person name="Tunlid A."/>
            <person name="Henrissat B."/>
            <person name="Grigoriev I.V."/>
            <person name="Hibbett D.S."/>
            <person name="Martin F."/>
            <person name="Nordberg H.P."/>
            <person name="Cantor M.N."/>
            <person name="Hua S.X."/>
        </authorList>
    </citation>
    <scope>NUCLEOTIDE SEQUENCE [LARGE SCALE GENOMIC DNA]</scope>
    <source>
        <strain evidence="3 4">MAFF 305830</strain>
    </source>
</reference>
<evidence type="ECO:0000256" key="1">
    <source>
        <dbReference type="SAM" id="MobiDB-lite"/>
    </source>
</evidence>
<sequence>MVSISFEPPLRVETRVRPAAQGDTTIKLTFHATLDLSEWRRIERNGASVELWSDIPAEGKASGHWGATQFTKVGLERNRVELEASVITLSSRGGSTPSRYCYTYRVRQANGDIQWLGNSSSNGSLVVESEAFWSPSEDSSSTTIGTIHWPTKWKGWIMSPEQAPAQLALLSLDPRESSPAAQTLLLVPGSTRKEVSTPPLLVVHSSNSPISVSHGKVYCETPEDVTVQAVQDGSSVAEVLQAHGITFIPTSTTDTFFVLSSPRAHGQASLSFHPIWLTPHIPTTVEISSSSIKLLAEASNPIVLYPPGQGFSQPIMMSEERHEIPLGNGSEPLRAILLHAMPNHTNQLVGIATPSNVHHRHPSPYLPSPTPTVVDPAEAGSTEQDHNLSSEQKVATVTVSKASNVLFARTVPIPNVVMSQMERLFRFKLLYTFYRLALYIVSLMIPLLGVNLSLKISPKGSPQESAKLKLPEPEKAVVSEKEQKLSNKPETSEDSTEDNSTLFYDVEPVSGEVHVSFLGDAADDVSFTVNGKGIDPWSVVQTWHGDNLHQFLLRMDTPTRLGISIQTATTQ</sequence>
<organism evidence="3 4">
    <name type="scientific">Serendipita vermifera MAFF 305830</name>
    <dbReference type="NCBI Taxonomy" id="933852"/>
    <lineage>
        <taxon>Eukaryota</taxon>
        <taxon>Fungi</taxon>
        <taxon>Dikarya</taxon>
        <taxon>Basidiomycota</taxon>
        <taxon>Agaricomycotina</taxon>
        <taxon>Agaricomycetes</taxon>
        <taxon>Sebacinales</taxon>
        <taxon>Serendipitaceae</taxon>
        <taxon>Serendipita</taxon>
    </lineage>
</organism>
<reference evidence="4" key="2">
    <citation type="submission" date="2015-01" db="EMBL/GenBank/DDBJ databases">
        <title>Evolutionary Origins and Diversification of the Mycorrhizal Mutualists.</title>
        <authorList>
            <consortium name="DOE Joint Genome Institute"/>
            <consortium name="Mycorrhizal Genomics Consortium"/>
            <person name="Kohler A."/>
            <person name="Kuo A."/>
            <person name="Nagy L.G."/>
            <person name="Floudas D."/>
            <person name="Copeland A."/>
            <person name="Barry K.W."/>
            <person name="Cichocki N."/>
            <person name="Veneault-Fourrey C."/>
            <person name="LaButti K."/>
            <person name="Lindquist E.A."/>
            <person name="Lipzen A."/>
            <person name="Lundell T."/>
            <person name="Morin E."/>
            <person name="Murat C."/>
            <person name="Riley R."/>
            <person name="Ohm R."/>
            <person name="Sun H."/>
            <person name="Tunlid A."/>
            <person name="Henrissat B."/>
            <person name="Grigoriev I.V."/>
            <person name="Hibbett D.S."/>
            <person name="Martin F."/>
        </authorList>
    </citation>
    <scope>NUCLEOTIDE SEQUENCE [LARGE SCALE GENOMIC DNA]</scope>
    <source>
        <strain evidence="4">MAFF 305830</strain>
    </source>
</reference>
<keyword evidence="2" id="KW-0472">Membrane</keyword>
<dbReference type="OrthoDB" id="3178019at2759"/>
<feature type="transmembrane region" description="Helical" evidence="2">
    <location>
        <begin position="433"/>
        <end position="454"/>
    </location>
</feature>
<dbReference type="HOGENOM" id="CLU_477480_0_0_1"/>
<keyword evidence="2" id="KW-1133">Transmembrane helix</keyword>
<evidence type="ECO:0000313" key="4">
    <source>
        <dbReference type="Proteomes" id="UP000054097"/>
    </source>
</evidence>
<protein>
    <submittedName>
        <fullName evidence="3">Uncharacterized protein</fullName>
    </submittedName>
</protein>
<feature type="region of interest" description="Disordered" evidence="1">
    <location>
        <begin position="459"/>
        <end position="499"/>
    </location>
</feature>
<accession>A0A0C2XA57</accession>
<dbReference type="Proteomes" id="UP000054097">
    <property type="component" value="Unassembled WGS sequence"/>
</dbReference>
<dbReference type="EMBL" id="KN824309">
    <property type="protein sequence ID" value="KIM26082.1"/>
    <property type="molecule type" value="Genomic_DNA"/>
</dbReference>
<name>A0A0C2XA57_SERVB</name>
<dbReference type="AlphaFoldDB" id="A0A0C2XA57"/>
<gene>
    <name evidence="3" type="ORF">M408DRAFT_330848</name>
</gene>
<keyword evidence="2" id="KW-0812">Transmembrane</keyword>
<feature type="compositionally biased region" description="Basic and acidic residues" evidence="1">
    <location>
        <begin position="466"/>
        <end position="491"/>
    </location>
</feature>
<keyword evidence="4" id="KW-1185">Reference proteome</keyword>
<proteinExistence type="predicted"/>